<sequence length="585" mass="64940">MVTNFIFFLCVLFCAAAGERASGAEDWKEHANSGRRRRRSLSQYKASPSWEHKSFDEQWHEFQNSVPIERLQGQPGDLPNGFSGGASCAPWIWGPEDGENLLILVHGYLACPGRWGVVVEELLKRDVVCGRESDGPQRPCGRYRIMGVTLPGHGYKWEERPAIVTQNSGSAQVERRDNITDMPFDKDAWLVFNEALGVMATQFKKEHPTGVIAIAGHSIGGLMALDVVLKRPTLFDRALIMNPEIGPPSPLLYPAEALLKHARLSNDMLGEACEPERGGALYPGGYCQFKFGNIGSVWSLAKHLYCKEWGISRCILAGWHFNARKYDTARRNMTTLKSIQMVATEGDTAVEQKRILKFMGALQTVRPVGHPNTGICMWPAVMTHSYLIPSFAKEGHPGGPQWWKDYAMEALMRYLTHGKTIDIVERIGLPGMEGGREDFCMPTTSAGVVGAKLAVLPAVQNKHSYSLTGPAGQTLAAMVLFQGFARKETENVHAMNNRMVELLQVDGQYVIVTRLARDAGLRDMFIVHAAARQQNCLKVDLAKLDPQANLLADLRAGREDTPQTLMFCARRLAEAYCSRAHCGHY</sequence>
<evidence type="ECO:0000313" key="2">
    <source>
        <dbReference type="EMBL" id="CAD8861420.1"/>
    </source>
</evidence>
<reference evidence="2" key="1">
    <citation type="submission" date="2021-01" db="EMBL/GenBank/DDBJ databases">
        <authorList>
            <person name="Corre E."/>
            <person name="Pelletier E."/>
            <person name="Niang G."/>
            <person name="Scheremetjew M."/>
            <person name="Finn R."/>
            <person name="Kale V."/>
            <person name="Holt S."/>
            <person name="Cochrane G."/>
            <person name="Meng A."/>
            <person name="Brown T."/>
            <person name="Cohen L."/>
        </authorList>
    </citation>
    <scope>NUCLEOTIDE SEQUENCE</scope>
</reference>
<dbReference type="InterPro" id="IPR029058">
    <property type="entry name" value="AB_hydrolase_fold"/>
</dbReference>
<organism evidence="2">
    <name type="scientific">Noctiluca scintillans</name>
    <name type="common">Sea sparkle</name>
    <name type="synonym">Red tide dinoflagellate</name>
    <dbReference type="NCBI Taxonomy" id="2966"/>
    <lineage>
        <taxon>Eukaryota</taxon>
        <taxon>Sar</taxon>
        <taxon>Alveolata</taxon>
        <taxon>Dinophyceae</taxon>
        <taxon>Noctilucales</taxon>
        <taxon>Noctilucaceae</taxon>
        <taxon>Noctiluca</taxon>
    </lineage>
</organism>
<accession>A0A7S1FER4</accession>
<gene>
    <name evidence="2" type="ORF">NSCI0253_LOCUS35775</name>
</gene>
<feature type="signal peptide" evidence="1">
    <location>
        <begin position="1"/>
        <end position="16"/>
    </location>
</feature>
<dbReference type="Gene3D" id="3.40.50.1820">
    <property type="entry name" value="alpha/beta hydrolase"/>
    <property type="match status" value="1"/>
</dbReference>
<dbReference type="AlphaFoldDB" id="A0A7S1FER4"/>
<dbReference type="Pfam" id="PF00756">
    <property type="entry name" value="Esterase"/>
    <property type="match status" value="1"/>
</dbReference>
<evidence type="ECO:0008006" key="3">
    <source>
        <dbReference type="Google" id="ProtNLM"/>
    </source>
</evidence>
<dbReference type="SUPFAM" id="SSF53474">
    <property type="entry name" value="alpha/beta-Hydrolases"/>
    <property type="match status" value="1"/>
</dbReference>
<dbReference type="InterPro" id="IPR000801">
    <property type="entry name" value="Esterase-like"/>
</dbReference>
<keyword evidence="1" id="KW-0732">Signal</keyword>
<feature type="chain" id="PRO_5031286116" description="AB hydrolase-1 domain-containing protein" evidence="1">
    <location>
        <begin position="17"/>
        <end position="585"/>
    </location>
</feature>
<dbReference type="EMBL" id="HBFQ01050162">
    <property type="protein sequence ID" value="CAD8861420.1"/>
    <property type="molecule type" value="Transcribed_RNA"/>
</dbReference>
<protein>
    <recommendedName>
        <fullName evidence="3">AB hydrolase-1 domain-containing protein</fullName>
    </recommendedName>
</protein>
<proteinExistence type="predicted"/>
<evidence type="ECO:0000256" key="1">
    <source>
        <dbReference type="SAM" id="SignalP"/>
    </source>
</evidence>
<name>A0A7S1FER4_NOCSC</name>